<dbReference type="SUPFAM" id="SSF103473">
    <property type="entry name" value="MFS general substrate transporter"/>
    <property type="match status" value="1"/>
</dbReference>
<feature type="transmembrane region" description="Helical" evidence="6">
    <location>
        <begin position="46"/>
        <end position="66"/>
    </location>
</feature>
<feature type="transmembrane region" description="Helical" evidence="6">
    <location>
        <begin position="432"/>
        <end position="451"/>
    </location>
</feature>
<gene>
    <name evidence="7" type="ORF">L227DRAFT_525434</name>
</gene>
<evidence type="ECO:0000313" key="7">
    <source>
        <dbReference type="EMBL" id="RPD60803.1"/>
    </source>
</evidence>
<dbReference type="OrthoDB" id="422206at2759"/>
<dbReference type="InterPro" id="IPR036259">
    <property type="entry name" value="MFS_trans_sf"/>
</dbReference>
<feature type="transmembrane region" description="Helical" evidence="6">
    <location>
        <begin position="271"/>
        <end position="293"/>
    </location>
</feature>
<dbReference type="InterPro" id="IPR049680">
    <property type="entry name" value="FLVCR1-2_SLC49-like"/>
</dbReference>
<evidence type="ECO:0000256" key="6">
    <source>
        <dbReference type="SAM" id="Phobius"/>
    </source>
</evidence>
<dbReference type="Gene3D" id="1.20.1250.20">
    <property type="entry name" value="MFS general substrate transporter like domains"/>
    <property type="match status" value="2"/>
</dbReference>
<dbReference type="PANTHER" id="PTHR10924:SF6">
    <property type="entry name" value="SOLUTE CARRIER FAMILY 49 MEMBER A3"/>
    <property type="match status" value="1"/>
</dbReference>
<feature type="transmembrane region" description="Helical" evidence="6">
    <location>
        <begin position="364"/>
        <end position="389"/>
    </location>
</feature>
<dbReference type="AlphaFoldDB" id="A0A5C2SAL9"/>
<feature type="transmembrane region" description="Helical" evidence="6">
    <location>
        <begin position="178"/>
        <end position="201"/>
    </location>
</feature>
<feature type="transmembrane region" description="Helical" evidence="6">
    <location>
        <begin position="86"/>
        <end position="106"/>
    </location>
</feature>
<evidence type="ECO:0000256" key="5">
    <source>
        <dbReference type="SAM" id="MobiDB-lite"/>
    </source>
</evidence>
<feature type="transmembrane region" description="Helical" evidence="6">
    <location>
        <begin position="207"/>
        <end position="225"/>
    </location>
</feature>
<dbReference type="Proteomes" id="UP000313359">
    <property type="component" value="Unassembled WGS sequence"/>
</dbReference>
<dbReference type="EMBL" id="ML122264">
    <property type="protein sequence ID" value="RPD60803.1"/>
    <property type="molecule type" value="Genomic_DNA"/>
</dbReference>
<dbReference type="InterPro" id="IPR011701">
    <property type="entry name" value="MFS"/>
</dbReference>
<keyword evidence="2 6" id="KW-0812">Transmembrane</keyword>
<protein>
    <submittedName>
        <fullName evidence="7">MFS general substrate transporter</fullName>
    </submittedName>
</protein>
<keyword evidence="4 6" id="KW-0472">Membrane</keyword>
<evidence type="ECO:0000256" key="4">
    <source>
        <dbReference type="ARBA" id="ARBA00023136"/>
    </source>
</evidence>
<feature type="compositionally biased region" description="Low complexity" evidence="5">
    <location>
        <begin position="509"/>
        <end position="522"/>
    </location>
</feature>
<name>A0A5C2SAL9_9APHY</name>
<reference evidence="7" key="1">
    <citation type="journal article" date="2018" name="Genome Biol. Evol.">
        <title>Genomics and development of Lentinus tigrinus, a white-rot wood-decaying mushroom with dimorphic fruiting bodies.</title>
        <authorList>
            <person name="Wu B."/>
            <person name="Xu Z."/>
            <person name="Knudson A."/>
            <person name="Carlson A."/>
            <person name="Chen N."/>
            <person name="Kovaka S."/>
            <person name="LaButti K."/>
            <person name="Lipzen A."/>
            <person name="Pennachio C."/>
            <person name="Riley R."/>
            <person name="Schakwitz W."/>
            <person name="Umezawa K."/>
            <person name="Ohm R.A."/>
            <person name="Grigoriev I.V."/>
            <person name="Nagy L.G."/>
            <person name="Gibbons J."/>
            <person name="Hibbett D."/>
        </authorList>
    </citation>
    <scope>NUCLEOTIDE SEQUENCE [LARGE SCALE GENOMIC DNA]</scope>
    <source>
        <strain evidence="7">ALCF2SS1-6</strain>
    </source>
</reference>
<feature type="transmembrane region" description="Helical" evidence="6">
    <location>
        <begin position="143"/>
        <end position="166"/>
    </location>
</feature>
<organism evidence="7 8">
    <name type="scientific">Lentinus tigrinus ALCF2SS1-6</name>
    <dbReference type="NCBI Taxonomy" id="1328759"/>
    <lineage>
        <taxon>Eukaryota</taxon>
        <taxon>Fungi</taxon>
        <taxon>Dikarya</taxon>
        <taxon>Basidiomycota</taxon>
        <taxon>Agaricomycotina</taxon>
        <taxon>Agaricomycetes</taxon>
        <taxon>Polyporales</taxon>
        <taxon>Polyporaceae</taxon>
        <taxon>Lentinus</taxon>
    </lineage>
</organism>
<feature type="region of interest" description="Disordered" evidence="5">
    <location>
        <begin position="460"/>
        <end position="528"/>
    </location>
</feature>
<dbReference type="GO" id="GO:0016020">
    <property type="term" value="C:membrane"/>
    <property type="evidence" value="ECO:0007669"/>
    <property type="project" value="UniProtKB-SubCell"/>
</dbReference>
<feature type="transmembrane region" description="Helical" evidence="6">
    <location>
        <begin position="401"/>
        <end position="420"/>
    </location>
</feature>
<keyword evidence="8" id="KW-1185">Reference proteome</keyword>
<comment type="subcellular location">
    <subcellularLocation>
        <location evidence="1">Membrane</location>
        <topology evidence="1">Multi-pass membrane protein</topology>
    </subcellularLocation>
</comment>
<evidence type="ECO:0000313" key="8">
    <source>
        <dbReference type="Proteomes" id="UP000313359"/>
    </source>
</evidence>
<feature type="transmembrane region" description="Helical" evidence="6">
    <location>
        <begin position="305"/>
        <end position="328"/>
    </location>
</feature>
<sequence length="528" mass="56955">MPRFAFAKCEEGEASIEMPSVKGSGGSIEESSTESPREYRLYKRRWIGLLALVVLNIVTGMALVWFGPIANAVVNDFGFTLDQINWFGNVVNVVYPASLAVPYLYGRLGLRRMGYIGSTLFVVSGWVRYAGTARSLSKSGSLALIMVGQLLAGLSVPIFQVIVPSYSERWFDLKGRTTATMIMGLANPVGNALGQLIPPLVGTTRQSLLVMAIIYTVAAPFVFLVGDHPPTPPTFAATHKHPSMLSLVRAMLGKLPRDQYTYMTVRQRMDFTIMILVFGILVGIINAFTILTAQQLGPYGYSSDTAGFMGAALLLVGLVAAAVTAPLYDRVFTHHLALSCKLLTPIMAACWIALIWEIKPNNDVVLYILMAIIGATSLSLLPVVLELAVELTRNADGSSAILWLSTNLFGLIFVLVEGALRAGPDADPPLNMHHAVIFQASLVAAAVLLIFGAEGKQTRRTQDELKRDQAERAAHEHAHVAVVEVPSDRDENSSPEPAHNLEKGDSTLSSSDSPVGPVVPDGGELRVS</sequence>
<accession>A0A5C2SAL9</accession>
<feature type="compositionally biased region" description="Basic and acidic residues" evidence="5">
    <location>
        <begin position="460"/>
        <end position="479"/>
    </location>
</feature>
<feature type="transmembrane region" description="Helical" evidence="6">
    <location>
        <begin position="113"/>
        <end position="131"/>
    </location>
</feature>
<dbReference type="Pfam" id="PF07690">
    <property type="entry name" value="MFS_1"/>
    <property type="match status" value="1"/>
</dbReference>
<feature type="transmembrane region" description="Helical" evidence="6">
    <location>
        <begin position="340"/>
        <end position="358"/>
    </location>
</feature>
<keyword evidence="3 6" id="KW-1133">Transmembrane helix</keyword>
<evidence type="ECO:0000256" key="3">
    <source>
        <dbReference type="ARBA" id="ARBA00022989"/>
    </source>
</evidence>
<dbReference type="GO" id="GO:0022857">
    <property type="term" value="F:transmembrane transporter activity"/>
    <property type="evidence" value="ECO:0007669"/>
    <property type="project" value="InterPro"/>
</dbReference>
<evidence type="ECO:0000256" key="2">
    <source>
        <dbReference type="ARBA" id="ARBA00022692"/>
    </source>
</evidence>
<proteinExistence type="predicted"/>
<dbReference type="PANTHER" id="PTHR10924">
    <property type="entry name" value="MAJOR FACILITATOR SUPERFAMILY PROTEIN-RELATED"/>
    <property type="match status" value="1"/>
</dbReference>
<evidence type="ECO:0000256" key="1">
    <source>
        <dbReference type="ARBA" id="ARBA00004141"/>
    </source>
</evidence>